<accession>A0ABQ5CIT7</accession>
<protein>
    <submittedName>
        <fullName evidence="2">Uncharacterized protein</fullName>
    </submittedName>
</protein>
<evidence type="ECO:0000313" key="3">
    <source>
        <dbReference type="Proteomes" id="UP001151760"/>
    </source>
</evidence>
<reference evidence="2" key="2">
    <citation type="submission" date="2022-01" db="EMBL/GenBank/DDBJ databases">
        <authorList>
            <person name="Yamashiro T."/>
            <person name="Shiraishi A."/>
            <person name="Satake H."/>
            <person name="Nakayama K."/>
        </authorList>
    </citation>
    <scope>NUCLEOTIDE SEQUENCE</scope>
</reference>
<dbReference type="Proteomes" id="UP001151760">
    <property type="component" value="Unassembled WGS sequence"/>
</dbReference>
<gene>
    <name evidence="2" type="ORF">Tco_0894711</name>
</gene>
<organism evidence="2 3">
    <name type="scientific">Tanacetum coccineum</name>
    <dbReference type="NCBI Taxonomy" id="301880"/>
    <lineage>
        <taxon>Eukaryota</taxon>
        <taxon>Viridiplantae</taxon>
        <taxon>Streptophyta</taxon>
        <taxon>Embryophyta</taxon>
        <taxon>Tracheophyta</taxon>
        <taxon>Spermatophyta</taxon>
        <taxon>Magnoliopsida</taxon>
        <taxon>eudicotyledons</taxon>
        <taxon>Gunneridae</taxon>
        <taxon>Pentapetalae</taxon>
        <taxon>asterids</taxon>
        <taxon>campanulids</taxon>
        <taxon>Asterales</taxon>
        <taxon>Asteraceae</taxon>
        <taxon>Asteroideae</taxon>
        <taxon>Anthemideae</taxon>
        <taxon>Anthemidinae</taxon>
        <taxon>Tanacetum</taxon>
    </lineage>
</organism>
<dbReference type="EMBL" id="BQNB010014162">
    <property type="protein sequence ID" value="GJT24774.1"/>
    <property type="molecule type" value="Genomic_DNA"/>
</dbReference>
<evidence type="ECO:0000256" key="1">
    <source>
        <dbReference type="SAM" id="MobiDB-lite"/>
    </source>
</evidence>
<comment type="caution">
    <text evidence="2">The sequence shown here is derived from an EMBL/GenBank/DDBJ whole genome shotgun (WGS) entry which is preliminary data.</text>
</comment>
<feature type="region of interest" description="Disordered" evidence="1">
    <location>
        <begin position="79"/>
        <end position="109"/>
    </location>
</feature>
<keyword evidence="3" id="KW-1185">Reference proteome</keyword>
<sequence>MIGKINLLWKNVSEKLNDAPIPESAENFMASENIASISLIGREEFRRNGINPSHKRYYPKYLPSHQSIKAKEEVKEVIDEEESEVETDEEVEEILEDEEEEGEDEDDEYFNSFPTMEELTHHEWLLKNPRPP</sequence>
<proteinExistence type="predicted"/>
<reference evidence="2" key="1">
    <citation type="journal article" date="2022" name="Int. J. Mol. Sci.">
        <title>Draft Genome of Tanacetum Coccineum: Genomic Comparison of Closely Related Tanacetum-Family Plants.</title>
        <authorList>
            <person name="Yamashiro T."/>
            <person name="Shiraishi A."/>
            <person name="Nakayama K."/>
            <person name="Satake H."/>
        </authorList>
    </citation>
    <scope>NUCLEOTIDE SEQUENCE</scope>
</reference>
<evidence type="ECO:0000313" key="2">
    <source>
        <dbReference type="EMBL" id="GJT24774.1"/>
    </source>
</evidence>
<name>A0ABQ5CIT7_9ASTR</name>